<dbReference type="GO" id="GO:0005829">
    <property type="term" value="C:cytosol"/>
    <property type="evidence" value="ECO:0007669"/>
    <property type="project" value="TreeGrafter"/>
</dbReference>
<dbReference type="InterPro" id="IPR020630">
    <property type="entry name" value="THF_DH/CycHdrlase_cat_dom"/>
</dbReference>
<comment type="pathway">
    <text evidence="1">One-carbon metabolism; tetrahydrofolate interconversion.</text>
</comment>
<evidence type="ECO:0000256" key="1">
    <source>
        <dbReference type="ARBA" id="ARBA00004777"/>
    </source>
</evidence>
<dbReference type="GO" id="GO:0004477">
    <property type="term" value="F:methenyltetrahydrofolate cyclohydrolase activity"/>
    <property type="evidence" value="ECO:0007669"/>
    <property type="project" value="TreeGrafter"/>
</dbReference>
<evidence type="ECO:0000313" key="11">
    <source>
        <dbReference type="EMBL" id="KKR23664.1"/>
    </source>
</evidence>
<keyword evidence="2" id="KW-0554">One-carbon metabolism</keyword>
<evidence type="ECO:0000256" key="2">
    <source>
        <dbReference type="ARBA" id="ARBA00022563"/>
    </source>
</evidence>
<sequence length="270" mass="29563">MIVNGKSIADRILTDIKNKIVDRNFYVAAIIIGDDSSLVKFVNLKRKVAEMVGAEFRSISLAENIDQDAIEKIIGDLNLDESVHGIFVELPLPKHLDTKNVLNKIYASKDIDLLSDISKTNTGKSTNGLMSPTVFAINEILKEFNINLLDKSVAIFGMGELVGQPIAAWFRKNDCEVFEIDEFTKNPEILSRKADIIVSGVGQPGLITKDMVKEGVIIFDFGYGVKDGKIRGDVCDDVSEKASLMTPVPNGVGPLVIAAIFNNLLLLNEP</sequence>
<dbReference type="EMBL" id="LBXD01000010">
    <property type="protein sequence ID" value="KKR23664.1"/>
    <property type="molecule type" value="Genomic_DNA"/>
</dbReference>
<dbReference type="PANTHER" id="PTHR48099:SF5">
    <property type="entry name" value="C-1-TETRAHYDROFOLATE SYNTHASE, CYTOPLASMIC"/>
    <property type="match status" value="1"/>
</dbReference>
<keyword evidence="6" id="KW-0560">Oxidoreductase</keyword>
<dbReference type="Pfam" id="PF00763">
    <property type="entry name" value="THF_DHG_CYH"/>
    <property type="match status" value="1"/>
</dbReference>
<name>A0A0G0P612_9BACT</name>
<dbReference type="PRINTS" id="PR00085">
    <property type="entry name" value="THFDHDRGNASE"/>
</dbReference>
<reference evidence="11 12" key="1">
    <citation type="journal article" date="2015" name="Nature">
        <title>rRNA introns, odd ribosomes, and small enigmatic genomes across a large radiation of phyla.</title>
        <authorList>
            <person name="Brown C.T."/>
            <person name="Hug L.A."/>
            <person name="Thomas B.C."/>
            <person name="Sharon I."/>
            <person name="Castelle C.J."/>
            <person name="Singh A."/>
            <person name="Wilkins M.J."/>
            <person name="Williams K.H."/>
            <person name="Banfield J.F."/>
        </authorList>
    </citation>
    <scope>NUCLEOTIDE SEQUENCE [LARGE SCALE GENOMIC DNA]</scope>
</reference>
<evidence type="ECO:0000259" key="10">
    <source>
        <dbReference type="Pfam" id="PF02882"/>
    </source>
</evidence>
<dbReference type="GO" id="GO:0035999">
    <property type="term" value="P:tetrahydrofolate interconversion"/>
    <property type="evidence" value="ECO:0007669"/>
    <property type="project" value="TreeGrafter"/>
</dbReference>
<feature type="domain" description="Tetrahydrofolate dehydrogenase/cyclohydrolase NAD(P)-binding" evidence="10">
    <location>
        <begin position="133"/>
        <end position="265"/>
    </location>
</feature>
<evidence type="ECO:0000259" key="9">
    <source>
        <dbReference type="Pfam" id="PF00763"/>
    </source>
</evidence>
<evidence type="ECO:0000256" key="4">
    <source>
        <dbReference type="ARBA" id="ARBA00022801"/>
    </source>
</evidence>
<evidence type="ECO:0000256" key="7">
    <source>
        <dbReference type="ARBA" id="ARBA00023167"/>
    </source>
</evidence>
<feature type="domain" description="Tetrahydrofolate dehydrogenase/cyclohydrolase catalytic" evidence="9">
    <location>
        <begin position="4"/>
        <end position="112"/>
    </location>
</feature>
<keyword evidence="8" id="KW-0511">Multifunctional enzyme</keyword>
<dbReference type="GO" id="GO:0006164">
    <property type="term" value="P:purine nucleotide biosynthetic process"/>
    <property type="evidence" value="ECO:0007669"/>
    <property type="project" value="UniProtKB-KW"/>
</dbReference>
<dbReference type="GO" id="GO:0009086">
    <property type="term" value="P:methionine biosynthetic process"/>
    <property type="evidence" value="ECO:0007669"/>
    <property type="project" value="UniProtKB-KW"/>
</dbReference>
<dbReference type="InterPro" id="IPR046346">
    <property type="entry name" value="Aminoacid_DH-like_N_sf"/>
</dbReference>
<keyword evidence="7" id="KW-0486">Methionine biosynthesis</keyword>
<evidence type="ECO:0000256" key="6">
    <source>
        <dbReference type="ARBA" id="ARBA00023002"/>
    </source>
</evidence>
<dbReference type="PANTHER" id="PTHR48099">
    <property type="entry name" value="C-1-TETRAHYDROFOLATE SYNTHASE, CYTOPLASMIC-RELATED"/>
    <property type="match status" value="1"/>
</dbReference>
<keyword evidence="5" id="KW-0521">NADP</keyword>
<dbReference type="InterPro" id="IPR020631">
    <property type="entry name" value="THF_DH/CycHdrlase_NAD-bd_dom"/>
</dbReference>
<dbReference type="GO" id="GO:0004488">
    <property type="term" value="F:methylenetetrahydrofolate dehydrogenase (NADP+) activity"/>
    <property type="evidence" value="ECO:0007669"/>
    <property type="project" value="InterPro"/>
</dbReference>
<protein>
    <submittedName>
        <fullName evidence="11">Bifunctional protein FolD</fullName>
    </submittedName>
</protein>
<accession>A0A0G0P612</accession>
<evidence type="ECO:0000256" key="3">
    <source>
        <dbReference type="ARBA" id="ARBA00022755"/>
    </source>
</evidence>
<comment type="caution">
    <text evidence="11">The sequence shown here is derived from an EMBL/GenBank/DDBJ whole genome shotgun (WGS) entry which is preliminary data.</text>
</comment>
<dbReference type="InterPro" id="IPR000672">
    <property type="entry name" value="THF_DH/CycHdrlase"/>
</dbReference>
<dbReference type="Gene3D" id="3.40.50.10860">
    <property type="entry name" value="Leucine Dehydrogenase, chain A, domain 1"/>
    <property type="match status" value="1"/>
</dbReference>
<organism evidence="11 12">
    <name type="scientific">Candidatus Yanofskybacteria bacterium GW2011_GWD2_39_48</name>
    <dbReference type="NCBI Taxonomy" id="1619031"/>
    <lineage>
        <taxon>Bacteria</taxon>
        <taxon>Candidatus Yanofskyibacteriota</taxon>
    </lineage>
</organism>
<keyword evidence="7" id="KW-0028">Amino-acid biosynthesis</keyword>
<keyword evidence="3" id="KW-0658">Purine biosynthesis</keyword>
<dbReference type="Pfam" id="PF02882">
    <property type="entry name" value="THF_DHG_CYH_C"/>
    <property type="match status" value="1"/>
</dbReference>
<evidence type="ECO:0000313" key="12">
    <source>
        <dbReference type="Proteomes" id="UP000034764"/>
    </source>
</evidence>
<evidence type="ECO:0000256" key="5">
    <source>
        <dbReference type="ARBA" id="ARBA00022857"/>
    </source>
</evidence>
<dbReference type="SUPFAM" id="SSF53223">
    <property type="entry name" value="Aminoacid dehydrogenase-like, N-terminal domain"/>
    <property type="match status" value="1"/>
</dbReference>
<dbReference type="AlphaFoldDB" id="A0A0G0P612"/>
<keyword evidence="4" id="KW-0378">Hydrolase</keyword>
<proteinExistence type="predicted"/>
<dbReference type="Proteomes" id="UP000034764">
    <property type="component" value="Unassembled WGS sequence"/>
</dbReference>
<dbReference type="InterPro" id="IPR036291">
    <property type="entry name" value="NAD(P)-bd_dom_sf"/>
</dbReference>
<dbReference type="SUPFAM" id="SSF51735">
    <property type="entry name" value="NAD(P)-binding Rossmann-fold domains"/>
    <property type="match status" value="1"/>
</dbReference>
<evidence type="ECO:0000256" key="8">
    <source>
        <dbReference type="ARBA" id="ARBA00023268"/>
    </source>
</evidence>
<dbReference type="Gene3D" id="3.40.50.720">
    <property type="entry name" value="NAD(P)-binding Rossmann-like Domain"/>
    <property type="match status" value="1"/>
</dbReference>
<gene>
    <name evidence="11" type="ORF">UT53_C0010G0018</name>
</gene>